<evidence type="ECO:0000313" key="2">
    <source>
        <dbReference type="Proteomes" id="UP000663881"/>
    </source>
</evidence>
<dbReference type="AlphaFoldDB" id="A0A819K7M1"/>
<gene>
    <name evidence="1" type="ORF">OKA104_LOCUS26317</name>
</gene>
<reference evidence="1" key="1">
    <citation type="submission" date="2021-02" db="EMBL/GenBank/DDBJ databases">
        <authorList>
            <person name="Nowell W R."/>
        </authorList>
    </citation>
    <scope>NUCLEOTIDE SEQUENCE</scope>
</reference>
<comment type="caution">
    <text evidence="1">The sequence shown here is derived from an EMBL/GenBank/DDBJ whole genome shotgun (WGS) entry which is preliminary data.</text>
</comment>
<sequence>MDTKVFLNLLKNCDWNQPSLNLLRRKSMDCLDCDLGLRDGTTTERDFNCWDNKNLNLIMDPKVFMESLQKANFDVRPIQNIFCVNCQFNMDPQRFLELLKDIAWDEKSLTQLCDLSNNVMVVGIGIRESQTDELKVQKWSSRIQQSLMEMKIINLLLRYINGDTAPASITDHLQVSGRNRRIINLTDFSEQFTTNCDATIGPDKPITYNGFYIRDDFFPAKHSNGIT</sequence>
<evidence type="ECO:0000313" key="1">
    <source>
        <dbReference type="EMBL" id="CAF3939784.1"/>
    </source>
</evidence>
<dbReference type="Proteomes" id="UP000663881">
    <property type="component" value="Unassembled WGS sequence"/>
</dbReference>
<proteinExistence type="predicted"/>
<accession>A0A819K7M1</accession>
<dbReference type="EMBL" id="CAJOAY010002295">
    <property type="protein sequence ID" value="CAF3939784.1"/>
    <property type="molecule type" value="Genomic_DNA"/>
</dbReference>
<protein>
    <submittedName>
        <fullName evidence="1">Uncharacterized protein</fullName>
    </submittedName>
</protein>
<organism evidence="1 2">
    <name type="scientific">Adineta steineri</name>
    <dbReference type="NCBI Taxonomy" id="433720"/>
    <lineage>
        <taxon>Eukaryota</taxon>
        <taxon>Metazoa</taxon>
        <taxon>Spiralia</taxon>
        <taxon>Gnathifera</taxon>
        <taxon>Rotifera</taxon>
        <taxon>Eurotatoria</taxon>
        <taxon>Bdelloidea</taxon>
        <taxon>Adinetida</taxon>
        <taxon>Adinetidae</taxon>
        <taxon>Adineta</taxon>
    </lineage>
</organism>
<name>A0A819K7M1_9BILA</name>